<dbReference type="Gene3D" id="3.40.630.40">
    <property type="entry name" value="Zn-dependent exopeptidases"/>
    <property type="match status" value="1"/>
</dbReference>
<dbReference type="InterPro" id="IPR007709">
    <property type="entry name" value="N-FG_amidohydro"/>
</dbReference>
<dbReference type="InterPro" id="IPR010247">
    <property type="entry name" value="HutG_amidohyd"/>
</dbReference>
<protein>
    <submittedName>
        <fullName evidence="1">N-formylglutamate deformylase</fullName>
    </submittedName>
</protein>
<reference evidence="1" key="2">
    <citation type="submission" date="2020-09" db="EMBL/GenBank/DDBJ databases">
        <authorList>
            <person name="Sun Q."/>
            <person name="Kim S."/>
        </authorList>
    </citation>
    <scope>NUCLEOTIDE SEQUENCE</scope>
    <source>
        <strain evidence="1">KCTC 42590</strain>
    </source>
</reference>
<dbReference type="AlphaFoldDB" id="A0A919AYD5"/>
<gene>
    <name evidence="1" type="primary">hutG</name>
    <name evidence="1" type="ORF">GCM10017044_27800</name>
</gene>
<evidence type="ECO:0000313" key="1">
    <source>
        <dbReference type="EMBL" id="GHF30845.1"/>
    </source>
</evidence>
<proteinExistence type="predicted"/>
<organism evidence="1 2">
    <name type="scientific">Kordiimonas sediminis</name>
    <dbReference type="NCBI Taxonomy" id="1735581"/>
    <lineage>
        <taxon>Bacteria</taxon>
        <taxon>Pseudomonadati</taxon>
        <taxon>Pseudomonadota</taxon>
        <taxon>Alphaproteobacteria</taxon>
        <taxon>Kordiimonadales</taxon>
        <taxon>Kordiimonadaceae</taxon>
        <taxon>Kordiimonas</taxon>
    </lineage>
</organism>
<dbReference type="EMBL" id="BNCI01000002">
    <property type="protein sequence ID" value="GHF30845.1"/>
    <property type="molecule type" value="Genomic_DNA"/>
</dbReference>
<dbReference type="SUPFAM" id="SSF53187">
    <property type="entry name" value="Zn-dependent exopeptidases"/>
    <property type="match status" value="1"/>
</dbReference>
<keyword evidence="2" id="KW-1185">Reference proteome</keyword>
<reference evidence="1" key="1">
    <citation type="journal article" date="2014" name="Int. J. Syst. Evol. Microbiol.">
        <title>Complete genome sequence of Corynebacterium casei LMG S-19264T (=DSM 44701T), isolated from a smear-ripened cheese.</title>
        <authorList>
            <consortium name="US DOE Joint Genome Institute (JGI-PGF)"/>
            <person name="Walter F."/>
            <person name="Albersmeier A."/>
            <person name="Kalinowski J."/>
            <person name="Ruckert C."/>
        </authorList>
    </citation>
    <scope>NUCLEOTIDE SEQUENCE</scope>
    <source>
        <strain evidence="1">KCTC 42590</strain>
    </source>
</reference>
<sequence>MAPAAQILADTDWHLQQLYDFLPKIGATVLQANYSRYVIDLNRDPSGVSLYPGQSVTELCPTSTFDHMPLYRKGSEPDDAEIAKRTEAYWHPYHTALKEQLARIKGKYGYALLWDAHSIRSEVPRFFEGQLPDINLGTNSGQSCAVDLLAAVVGAFSRASNSYSMVQNERFKGGYITRTYGDPEKGVHAIQLELSQRTYMSEKPPFEYDAARAQNVKPVIQSAMENFILAATQSS</sequence>
<name>A0A919AYD5_9PROT</name>
<accession>A0A919AYD5</accession>
<comment type="caution">
    <text evidence="1">The sequence shown here is derived from an EMBL/GenBank/DDBJ whole genome shotgun (WGS) entry which is preliminary data.</text>
</comment>
<dbReference type="Pfam" id="PF05013">
    <property type="entry name" value="FGase"/>
    <property type="match status" value="1"/>
</dbReference>
<evidence type="ECO:0000313" key="2">
    <source>
        <dbReference type="Proteomes" id="UP000630923"/>
    </source>
</evidence>
<dbReference type="NCBIfam" id="TIGR02017">
    <property type="entry name" value="hutG_amidohyd"/>
    <property type="match status" value="1"/>
</dbReference>
<dbReference type="Proteomes" id="UP000630923">
    <property type="component" value="Unassembled WGS sequence"/>
</dbReference>